<feature type="region of interest" description="Disordered" evidence="1">
    <location>
        <begin position="96"/>
        <end position="190"/>
    </location>
</feature>
<dbReference type="Proteomes" id="UP000799640">
    <property type="component" value="Unassembled WGS sequence"/>
</dbReference>
<feature type="compositionally biased region" description="Polar residues" evidence="1">
    <location>
        <begin position="314"/>
        <end position="326"/>
    </location>
</feature>
<accession>A0A6G1HLL3</accession>
<dbReference type="EMBL" id="ML996706">
    <property type="protein sequence ID" value="KAF2396655.1"/>
    <property type="molecule type" value="Genomic_DNA"/>
</dbReference>
<dbReference type="InterPro" id="IPR028084">
    <property type="entry name" value="FNIP_N_dom"/>
</dbReference>
<dbReference type="PANTHER" id="PTHR21634:SF9">
    <property type="entry name" value="RE13835P"/>
    <property type="match status" value="1"/>
</dbReference>
<evidence type="ECO:0000313" key="4">
    <source>
        <dbReference type="Proteomes" id="UP000799640"/>
    </source>
</evidence>
<feature type="region of interest" description="Disordered" evidence="1">
    <location>
        <begin position="300"/>
        <end position="326"/>
    </location>
</feature>
<evidence type="ECO:0000313" key="3">
    <source>
        <dbReference type="EMBL" id="KAF2396655.1"/>
    </source>
</evidence>
<feature type="compositionally biased region" description="Polar residues" evidence="1">
    <location>
        <begin position="846"/>
        <end position="855"/>
    </location>
</feature>
<feature type="compositionally biased region" description="Pro residues" evidence="1">
    <location>
        <begin position="1018"/>
        <end position="1037"/>
    </location>
</feature>
<proteinExistence type="predicted"/>
<feature type="region of interest" description="Disordered" evidence="1">
    <location>
        <begin position="245"/>
        <end position="282"/>
    </location>
</feature>
<dbReference type="AlphaFoldDB" id="A0A6G1HLL3"/>
<organism evidence="3 4">
    <name type="scientific">Trichodelitschia bisporula</name>
    <dbReference type="NCBI Taxonomy" id="703511"/>
    <lineage>
        <taxon>Eukaryota</taxon>
        <taxon>Fungi</taxon>
        <taxon>Dikarya</taxon>
        <taxon>Ascomycota</taxon>
        <taxon>Pezizomycotina</taxon>
        <taxon>Dothideomycetes</taxon>
        <taxon>Dothideomycetes incertae sedis</taxon>
        <taxon>Phaeotrichales</taxon>
        <taxon>Phaeotrichaceae</taxon>
        <taxon>Trichodelitschia</taxon>
    </lineage>
</organism>
<evidence type="ECO:0000256" key="1">
    <source>
        <dbReference type="SAM" id="MobiDB-lite"/>
    </source>
</evidence>
<feature type="compositionally biased region" description="Basic and acidic residues" evidence="1">
    <location>
        <begin position="1214"/>
        <end position="1224"/>
    </location>
</feature>
<keyword evidence="4" id="KW-1185">Reference proteome</keyword>
<feature type="region of interest" description="Disordered" evidence="1">
    <location>
        <begin position="1207"/>
        <end position="1248"/>
    </location>
</feature>
<sequence>MIGQLLHSLSPRRVAAAVSRTPLDSVTEDSHTTNLLFPDAACLRDGDNISHTFPGSPGFGLNSLVSDCGQGDIDLEYPRDIRILVAQGESGASNEVLLFDSKPSPPLELRPRHVRSSSRNDVNSKAPPAPAGRQQPVRPSQATASIPESPDRQASTMFGGGAFAQRARSRRTSVSTSTGEDASSARHKDSDEVVKIALECMFENASSSYKGTSNKIHIVPLAVKPFDHSDFSSSLTTDFGSMSLGARPAVRRPSTLSKSHTPGDVRPDSPKMRRGSEEAVYSSARRRTVLVTRTFSVSWSMEEPEPTLAPPDRSNATPGQTAECTDSQATIRPARTKFYRSPMYAITVVLQLPVAPGETTPPPSRGVFTHRTARKGSGSHPGQVSLGSSYDSERRAGWAMCDPLFSTDSSMSLSFSSDVDDRVDLIGQHWDIIMRTLSGLQSLVQAKILEQLKPLAQPRRAGTIKLPPLALVQDQSIKKAAADAGARIVRGIKIPRVKTGQGRWGIWRDEARWLGRWAGGKEENFFFYNLITAFLGTHTDWLSLIGPKTYRRHYRELHRKHTAEDIPVASRTIIVAADKMVARRLVFLLSAFLPANHPSRGDASPLRPSTSASFRAYSQSPPSHMAPSRQESLRRTINRRGKATLSGSVRHSSRSSFTTAAADTDDSRTETGTIRGFEAEGHHRQGSESKAMLRSKLVLNEADAARRKSSAATASTVTPDAAVPVAHIAFQRQQSSPRMSLDDSPALENMRSTFQRCSTGNTTPANESPGRRWGSLKNLWSGMRRESATEYSDVMQTSDEALGVPGARPFNQFQQMTDLLDETKAALARHRDNLEEDGPSADPGSPNLSATSADQAPSLEHQPAGPIDVPLKVSVNQSDGVIDVEIPFPDFGSPMQSPPLALAGYASSSSFGESSFGAPPSLLPSHRDSEHPLNVAGWLQRLHPDFSLQAVKPYPELVAEIKAAMSAEPNPHIPPVQTDATHAERWVDVCTTLIADAATFSIRRLRLRRLVRISPTPAVVPPMSPMSPGPTPPPTVLPPKLRSQYGNPYSASQLAPGPAQQEVVIEERFEDEPIMDMDSGLVDVIERILEPNGSPVKGQSGTSSRSSSRRGRTSVQLAGAPILDLSAAVGDSEVPPVEVSRGDCKKLVLGALEEIAAAVAKERKRERELGGGSFGRASGRRLRRLSDEVDSTLREGIKKWFEEVEASRAGLPEEQPKGHLKDPQKNPMKGHVKEAQKIPPNQPPKEVA</sequence>
<evidence type="ECO:0000259" key="2">
    <source>
        <dbReference type="Pfam" id="PF14636"/>
    </source>
</evidence>
<feature type="compositionally biased region" description="Basic and acidic residues" evidence="1">
    <location>
        <begin position="261"/>
        <end position="277"/>
    </location>
</feature>
<dbReference type="GO" id="GO:0051087">
    <property type="term" value="F:protein-folding chaperone binding"/>
    <property type="evidence" value="ECO:0007669"/>
    <property type="project" value="TreeGrafter"/>
</dbReference>
<feature type="compositionally biased region" description="Polar residues" evidence="1">
    <location>
        <begin position="607"/>
        <end position="622"/>
    </location>
</feature>
<reference evidence="3" key="1">
    <citation type="journal article" date="2020" name="Stud. Mycol.">
        <title>101 Dothideomycetes genomes: a test case for predicting lifestyles and emergence of pathogens.</title>
        <authorList>
            <person name="Haridas S."/>
            <person name="Albert R."/>
            <person name="Binder M."/>
            <person name="Bloem J."/>
            <person name="Labutti K."/>
            <person name="Salamov A."/>
            <person name="Andreopoulos B."/>
            <person name="Baker S."/>
            <person name="Barry K."/>
            <person name="Bills G."/>
            <person name="Bluhm B."/>
            <person name="Cannon C."/>
            <person name="Castanera R."/>
            <person name="Culley D."/>
            <person name="Daum C."/>
            <person name="Ezra D."/>
            <person name="Gonzalez J."/>
            <person name="Henrissat B."/>
            <person name="Kuo A."/>
            <person name="Liang C."/>
            <person name="Lipzen A."/>
            <person name="Lutzoni F."/>
            <person name="Magnuson J."/>
            <person name="Mondo S."/>
            <person name="Nolan M."/>
            <person name="Ohm R."/>
            <person name="Pangilinan J."/>
            <person name="Park H.-J."/>
            <person name="Ramirez L."/>
            <person name="Alfaro M."/>
            <person name="Sun H."/>
            <person name="Tritt A."/>
            <person name="Yoshinaga Y."/>
            <person name="Zwiers L.-H."/>
            <person name="Turgeon B."/>
            <person name="Goodwin S."/>
            <person name="Spatafora J."/>
            <person name="Crous P."/>
            <person name="Grigoriev I."/>
        </authorList>
    </citation>
    <scope>NUCLEOTIDE SEQUENCE</scope>
    <source>
        <strain evidence="3">CBS 262.69</strain>
    </source>
</reference>
<protein>
    <recommendedName>
        <fullName evidence="2">Folliculin-interacting protein N-terminal domain-containing protein</fullName>
    </recommendedName>
</protein>
<feature type="domain" description="Folliculin-interacting protein N-terminal" evidence="2">
    <location>
        <begin position="80"/>
        <end position="223"/>
    </location>
</feature>
<feature type="region of interest" description="Disordered" evidence="1">
    <location>
        <begin position="1089"/>
        <end position="1114"/>
    </location>
</feature>
<dbReference type="OrthoDB" id="5428015at2759"/>
<feature type="region of interest" description="Disordered" evidence="1">
    <location>
        <begin position="834"/>
        <end position="871"/>
    </location>
</feature>
<name>A0A6G1HLL3_9PEZI</name>
<feature type="compositionally biased region" description="Low complexity" evidence="1">
    <location>
        <begin position="646"/>
        <end position="662"/>
    </location>
</feature>
<feature type="region of interest" description="Disordered" evidence="1">
    <location>
        <begin position="1018"/>
        <end position="1045"/>
    </location>
</feature>
<dbReference type="GO" id="GO:0005737">
    <property type="term" value="C:cytoplasm"/>
    <property type="evidence" value="ECO:0007669"/>
    <property type="project" value="TreeGrafter"/>
</dbReference>
<feature type="region of interest" description="Disordered" evidence="1">
    <location>
        <begin position="599"/>
        <end position="670"/>
    </location>
</feature>
<feature type="compositionally biased region" description="Polar residues" evidence="1">
    <location>
        <begin position="137"/>
        <end position="156"/>
    </location>
</feature>
<gene>
    <name evidence="3" type="ORF">EJ06DRAFT_228434</name>
</gene>
<dbReference type="GO" id="GO:0042030">
    <property type="term" value="F:ATPase inhibitor activity"/>
    <property type="evidence" value="ECO:0007669"/>
    <property type="project" value="TreeGrafter"/>
</dbReference>
<dbReference type="PANTHER" id="PTHR21634">
    <property type="entry name" value="RE13835P"/>
    <property type="match status" value="1"/>
</dbReference>
<dbReference type="Pfam" id="PF14636">
    <property type="entry name" value="FNIP_N"/>
    <property type="match status" value="1"/>
</dbReference>